<sequence length="468" mass="50635">MGKVGLLLLTLLLGPQVFSNNALAACVNNPTNQPNSTFPALTGKLVYHSYVTYGDGTSQMFLYDFATRTLTQLSKSSWGISDPMNAHISPDGSSIVFMGIQNNSWNLYLWKLGSSALPTNLTNSNGNTRNEDPKYSFDGSSIFYKQNGDIMRMNLTTRAVVNLTKNAATIENSMPYPSVDGNTVYFAEGDNENSGIFQKNLVTGVTSPFNVEPGINNYYPIVRDANTVFFTKWISATVENDQLYTKGTAPGAVAVQLSINDCLSNNSDAAPVGSDKVIFSSTTEGGYQLYLGDLATGKRWSLTQFGINAGSTKNKLGAHYYSGTVTPPTPPTPPTPETILLSNNKPATASSSYNSSFLPALAFDGNAATRWDSIEGSAAGTQWLSVDLGVQRTINGVTLNWDAAAKAYTIQTSNDNVNWTTIHSQTNGKGGIIKITNLTGTGRYVRMYGTQRLTKWGYSLNEFQVFGY</sequence>
<gene>
    <name evidence="4" type="ORF">SHI21_08445</name>
</gene>
<dbReference type="InterPro" id="IPR000421">
    <property type="entry name" value="FA58C"/>
</dbReference>
<organism evidence="4 5">
    <name type="scientific">Bacteriovorax antarcticus</name>
    <dbReference type="NCBI Taxonomy" id="3088717"/>
    <lineage>
        <taxon>Bacteria</taxon>
        <taxon>Pseudomonadati</taxon>
        <taxon>Bdellovibrionota</taxon>
        <taxon>Bacteriovoracia</taxon>
        <taxon>Bacteriovoracales</taxon>
        <taxon>Bacteriovoracaceae</taxon>
        <taxon>Bacteriovorax</taxon>
    </lineage>
</organism>
<evidence type="ECO:0000313" key="4">
    <source>
        <dbReference type="EMBL" id="MEA9356228.1"/>
    </source>
</evidence>
<proteinExistence type="inferred from homology"/>
<dbReference type="Gene3D" id="2.120.10.30">
    <property type="entry name" value="TolB, C-terminal domain"/>
    <property type="match status" value="1"/>
</dbReference>
<reference evidence="4 5" key="1">
    <citation type="submission" date="2023-11" db="EMBL/GenBank/DDBJ databases">
        <title>A Novel Polar Bacteriovorax (B. antarcticus) Isolated from the Biocrust in Antarctica.</title>
        <authorList>
            <person name="Mun W."/>
            <person name="Choi S.Y."/>
            <person name="Mitchell R.J."/>
        </authorList>
    </citation>
    <scope>NUCLEOTIDE SEQUENCE [LARGE SCALE GENOMIC DNA]</scope>
    <source>
        <strain evidence="4 5">PP10</strain>
    </source>
</reference>
<dbReference type="Proteomes" id="UP001302274">
    <property type="component" value="Unassembled WGS sequence"/>
</dbReference>
<evidence type="ECO:0000313" key="5">
    <source>
        <dbReference type="Proteomes" id="UP001302274"/>
    </source>
</evidence>
<comment type="caution">
    <text evidence="4">The sequence shown here is derived from an EMBL/GenBank/DDBJ whole genome shotgun (WGS) entry which is preliminary data.</text>
</comment>
<dbReference type="InterPro" id="IPR008979">
    <property type="entry name" value="Galactose-bd-like_sf"/>
</dbReference>
<name>A0ABU5VUZ9_9BACT</name>
<dbReference type="PROSITE" id="PS51257">
    <property type="entry name" value="PROKAR_LIPOPROTEIN"/>
    <property type="match status" value="1"/>
</dbReference>
<dbReference type="InterPro" id="IPR011042">
    <property type="entry name" value="6-blade_b-propeller_TolB-like"/>
</dbReference>
<dbReference type="PANTHER" id="PTHR36842">
    <property type="entry name" value="PROTEIN TOLB HOMOLOG"/>
    <property type="match status" value="1"/>
</dbReference>
<keyword evidence="2" id="KW-0732">Signal</keyword>
<accession>A0ABU5VUZ9</accession>
<dbReference type="Pfam" id="PF00754">
    <property type="entry name" value="F5_F8_type_C"/>
    <property type="match status" value="1"/>
</dbReference>
<dbReference type="SUPFAM" id="SSF49785">
    <property type="entry name" value="Galactose-binding domain-like"/>
    <property type="match status" value="1"/>
</dbReference>
<comment type="similarity">
    <text evidence="1">Belongs to the TolB family.</text>
</comment>
<dbReference type="InterPro" id="IPR011659">
    <property type="entry name" value="WD40"/>
</dbReference>
<protein>
    <submittedName>
        <fullName evidence="4">Discoidin domain-containing protein</fullName>
    </submittedName>
</protein>
<dbReference type="PANTHER" id="PTHR36842:SF1">
    <property type="entry name" value="PROTEIN TOLB"/>
    <property type="match status" value="1"/>
</dbReference>
<dbReference type="SUPFAM" id="SSF69304">
    <property type="entry name" value="Tricorn protease N-terminal domain"/>
    <property type="match status" value="1"/>
</dbReference>
<feature type="signal peptide" evidence="2">
    <location>
        <begin position="1"/>
        <end position="24"/>
    </location>
</feature>
<feature type="domain" description="F5/8 type C" evidence="3">
    <location>
        <begin position="328"/>
        <end position="468"/>
    </location>
</feature>
<keyword evidence="5" id="KW-1185">Reference proteome</keyword>
<evidence type="ECO:0000259" key="3">
    <source>
        <dbReference type="PROSITE" id="PS50022"/>
    </source>
</evidence>
<dbReference type="Gene3D" id="2.60.120.260">
    <property type="entry name" value="Galactose-binding domain-like"/>
    <property type="match status" value="1"/>
</dbReference>
<feature type="chain" id="PRO_5045057652" evidence="2">
    <location>
        <begin position="25"/>
        <end position="468"/>
    </location>
</feature>
<dbReference type="Pfam" id="PF07676">
    <property type="entry name" value="PD40"/>
    <property type="match status" value="1"/>
</dbReference>
<dbReference type="RefSeq" id="WP_323575914.1">
    <property type="nucleotide sequence ID" value="NZ_JAYGJQ010000001.1"/>
</dbReference>
<dbReference type="PROSITE" id="PS50022">
    <property type="entry name" value="FA58C_3"/>
    <property type="match status" value="1"/>
</dbReference>
<evidence type="ECO:0000256" key="1">
    <source>
        <dbReference type="ARBA" id="ARBA00009820"/>
    </source>
</evidence>
<evidence type="ECO:0000256" key="2">
    <source>
        <dbReference type="SAM" id="SignalP"/>
    </source>
</evidence>
<dbReference type="EMBL" id="JAYGJQ010000001">
    <property type="protein sequence ID" value="MEA9356228.1"/>
    <property type="molecule type" value="Genomic_DNA"/>
</dbReference>